<dbReference type="GO" id="GO:0016706">
    <property type="term" value="F:2-oxoglutarate-dependent dioxygenase activity"/>
    <property type="evidence" value="ECO:0007669"/>
    <property type="project" value="UniProtKB-ARBA"/>
</dbReference>
<sequence length="270" mass="30916">MSLKQKLDKDGVILVKNVFSVDEIDKIRKDLRAYFEEKWIEHDFGKVQNNASVNCKFLEDVLAHPNMVSVMKEISGDDALFTGNCDIHQNKMGNWHKDGGFFGKDPFGENYTPVYKVGIYLQDQQNPKRGFQYKPGSHKVDNLTDGEHQAMTSAIGDILIFDLRITHSGMLPTLFEKIFYPIFRVISAVKIAKPIGRYFKNLVWKLFGVKNRECIFFVFGPNHFETESFAQKIVTAQTKSPSHQAKLNPSLIEKFEKQNMGICQAVMPEK</sequence>
<dbReference type="Proteomes" id="UP000076661">
    <property type="component" value="Unassembled WGS sequence"/>
</dbReference>
<dbReference type="EMBL" id="AUXX01000018">
    <property type="protein sequence ID" value="KZN66261.1"/>
    <property type="molecule type" value="Genomic_DNA"/>
</dbReference>
<dbReference type="AlphaFoldDB" id="A0A167MEH9"/>
<dbReference type="InterPro" id="IPR008775">
    <property type="entry name" value="Phytyl_CoA_dOase-like"/>
</dbReference>
<dbReference type="PATRIC" id="fig|1365257.3.peg.2749"/>
<evidence type="ECO:0008006" key="3">
    <source>
        <dbReference type="Google" id="ProtNLM"/>
    </source>
</evidence>
<name>A0A167MEH9_9GAMM</name>
<proteinExistence type="predicted"/>
<evidence type="ECO:0000313" key="1">
    <source>
        <dbReference type="EMBL" id="KZN66261.1"/>
    </source>
</evidence>
<comment type="caution">
    <text evidence="1">The sequence shown here is derived from an EMBL/GenBank/DDBJ whole genome shotgun (WGS) entry which is preliminary data.</text>
</comment>
<reference evidence="1 2" key="1">
    <citation type="submission" date="2013-07" db="EMBL/GenBank/DDBJ databases">
        <title>Comparative Genomic and Metabolomic Analysis of Twelve Strains of Pseudoalteromonas luteoviolacea.</title>
        <authorList>
            <person name="Vynne N.G."/>
            <person name="Mansson M."/>
            <person name="Gram L."/>
        </authorList>
    </citation>
    <scope>NUCLEOTIDE SEQUENCE [LARGE SCALE GENOMIC DNA]</scope>
    <source>
        <strain evidence="1 2">S4060-1</strain>
    </source>
</reference>
<dbReference type="Pfam" id="PF05721">
    <property type="entry name" value="PhyH"/>
    <property type="match status" value="1"/>
</dbReference>
<gene>
    <name evidence="1" type="ORF">N478_20305</name>
</gene>
<dbReference type="SUPFAM" id="SSF51197">
    <property type="entry name" value="Clavaminate synthase-like"/>
    <property type="match status" value="1"/>
</dbReference>
<evidence type="ECO:0000313" key="2">
    <source>
        <dbReference type="Proteomes" id="UP000076661"/>
    </source>
</evidence>
<organism evidence="1 2">
    <name type="scientific">Pseudoalteromonas luteoviolacea S4060-1</name>
    <dbReference type="NCBI Taxonomy" id="1365257"/>
    <lineage>
        <taxon>Bacteria</taxon>
        <taxon>Pseudomonadati</taxon>
        <taxon>Pseudomonadota</taxon>
        <taxon>Gammaproteobacteria</taxon>
        <taxon>Alteromonadales</taxon>
        <taxon>Pseudoalteromonadaceae</taxon>
        <taxon>Pseudoalteromonas</taxon>
    </lineage>
</organism>
<protein>
    <recommendedName>
        <fullName evidence="3">Phytanoyl-CoA dioxygenase</fullName>
    </recommendedName>
</protein>
<dbReference type="Gene3D" id="2.60.120.620">
    <property type="entry name" value="q2cbj1_9rhob like domain"/>
    <property type="match status" value="1"/>
</dbReference>
<dbReference type="RefSeq" id="WP_063381415.1">
    <property type="nucleotide sequence ID" value="NZ_AUXX01000018.1"/>
</dbReference>
<accession>A0A167MEH9</accession>